<feature type="transmembrane region" description="Helical" evidence="1">
    <location>
        <begin position="72"/>
        <end position="93"/>
    </location>
</feature>
<comment type="caution">
    <text evidence="2">The sequence shown here is derived from an EMBL/GenBank/DDBJ whole genome shotgun (WGS) entry which is preliminary data.</text>
</comment>
<dbReference type="Proteomes" id="UP001595909">
    <property type="component" value="Unassembled WGS sequence"/>
</dbReference>
<protein>
    <submittedName>
        <fullName evidence="2">Uncharacterized protein</fullName>
    </submittedName>
</protein>
<feature type="transmembrane region" description="Helical" evidence="1">
    <location>
        <begin position="38"/>
        <end position="60"/>
    </location>
</feature>
<reference evidence="3" key="1">
    <citation type="journal article" date="2019" name="Int. J. Syst. Evol. Microbiol.">
        <title>The Global Catalogue of Microorganisms (GCM) 10K type strain sequencing project: providing services to taxonomists for standard genome sequencing and annotation.</title>
        <authorList>
            <consortium name="The Broad Institute Genomics Platform"/>
            <consortium name="The Broad Institute Genome Sequencing Center for Infectious Disease"/>
            <person name="Wu L."/>
            <person name="Ma J."/>
        </authorList>
    </citation>
    <scope>NUCLEOTIDE SEQUENCE [LARGE SCALE GENOMIC DNA]</scope>
    <source>
        <strain evidence="3">CCUG 50347</strain>
    </source>
</reference>
<keyword evidence="3" id="KW-1185">Reference proteome</keyword>
<keyword evidence="1" id="KW-0812">Transmembrane</keyword>
<sequence length="130" mass="13014">MPPNMAILVHGTVAVLGSAAVLATLAGAATASPLVALNAVGFVGTGALSSAAVFYSVALLRIGLNSARRAATTLVAVLAGSAGVMTLVLVLLLTEARFREEASRFGLHSVAGVGVLLVLAVALAITWHER</sequence>
<evidence type="ECO:0000313" key="2">
    <source>
        <dbReference type="EMBL" id="MFC4832689.1"/>
    </source>
</evidence>
<gene>
    <name evidence="2" type="ORF">ACFPEL_09730</name>
</gene>
<evidence type="ECO:0000256" key="1">
    <source>
        <dbReference type="SAM" id="Phobius"/>
    </source>
</evidence>
<keyword evidence="1" id="KW-0472">Membrane</keyword>
<organism evidence="2 3">
    <name type="scientific">Actinomycetospora chibensis</name>
    <dbReference type="NCBI Taxonomy" id="663606"/>
    <lineage>
        <taxon>Bacteria</taxon>
        <taxon>Bacillati</taxon>
        <taxon>Actinomycetota</taxon>
        <taxon>Actinomycetes</taxon>
        <taxon>Pseudonocardiales</taxon>
        <taxon>Pseudonocardiaceae</taxon>
        <taxon>Actinomycetospora</taxon>
    </lineage>
</organism>
<keyword evidence="1" id="KW-1133">Transmembrane helix</keyword>
<proteinExistence type="predicted"/>
<evidence type="ECO:0000313" key="3">
    <source>
        <dbReference type="Proteomes" id="UP001595909"/>
    </source>
</evidence>
<dbReference type="RefSeq" id="WP_274191493.1">
    <property type="nucleotide sequence ID" value="NZ_BAABHN010000020.1"/>
</dbReference>
<accession>A0ABV9RGH8</accession>
<dbReference type="EMBL" id="JBHSIM010000020">
    <property type="protein sequence ID" value="MFC4832689.1"/>
    <property type="molecule type" value="Genomic_DNA"/>
</dbReference>
<feature type="transmembrane region" description="Helical" evidence="1">
    <location>
        <begin position="105"/>
        <end position="127"/>
    </location>
</feature>
<name>A0ABV9RGH8_9PSEU</name>